<evidence type="ECO:0000313" key="2">
    <source>
        <dbReference type="Proteomes" id="UP001589775"/>
    </source>
</evidence>
<dbReference type="InterPro" id="IPR002915">
    <property type="entry name" value="DeoC/FbaB/LacD_aldolase"/>
</dbReference>
<dbReference type="NCBIfam" id="NF005556">
    <property type="entry name" value="PRK07226.1"/>
    <property type="match status" value="1"/>
</dbReference>
<protein>
    <submittedName>
        <fullName evidence="1">2-amino-3,7-dideoxy-D-threo-hept-6-ulosonate synthase</fullName>
    </submittedName>
</protein>
<reference evidence="1 2" key="1">
    <citation type="submission" date="2024-09" db="EMBL/GenBank/DDBJ databases">
        <authorList>
            <person name="Sun Q."/>
            <person name="Mori K."/>
        </authorList>
    </citation>
    <scope>NUCLEOTIDE SEQUENCE [LARGE SCALE GENOMIC DNA]</scope>
    <source>
        <strain evidence="1 2">KCTC 23279</strain>
    </source>
</reference>
<accession>A0ABV6EWN8</accession>
<organism evidence="1 2">
    <name type="scientific">Rhodopseudomonas telluris</name>
    <dbReference type="NCBI Taxonomy" id="644215"/>
    <lineage>
        <taxon>Bacteria</taxon>
        <taxon>Pseudomonadati</taxon>
        <taxon>Pseudomonadota</taxon>
        <taxon>Alphaproteobacteria</taxon>
        <taxon>Hyphomicrobiales</taxon>
        <taxon>Nitrobacteraceae</taxon>
        <taxon>Rhodopseudomonas</taxon>
    </lineage>
</organism>
<dbReference type="PANTHER" id="PTHR47916">
    <property type="entry name" value="FRUCTOSE-BISPHOSPHATE ALDOLASE CLASS 1"/>
    <property type="match status" value="1"/>
</dbReference>
<dbReference type="PANTHER" id="PTHR47916:SF1">
    <property type="entry name" value="3-HYDROXY-5-PHOSPHONOOXYPENTANE-2,4-DIONE THIOLASE"/>
    <property type="match status" value="1"/>
</dbReference>
<proteinExistence type="predicted"/>
<dbReference type="SUPFAM" id="SSF51569">
    <property type="entry name" value="Aldolase"/>
    <property type="match status" value="1"/>
</dbReference>
<dbReference type="Pfam" id="PF01791">
    <property type="entry name" value="DeoC"/>
    <property type="match status" value="1"/>
</dbReference>
<dbReference type="InterPro" id="IPR041720">
    <property type="entry name" value="FbaB-like"/>
</dbReference>
<gene>
    <name evidence="1" type="ORF">ACFFJ6_19155</name>
</gene>
<dbReference type="InterPro" id="IPR050456">
    <property type="entry name" value="DeoC/FbaB_aldolase"/>
</dbReference>
<evidence type="ECO:0000313" key="1">
    <source>
        <dbReference type="EMBL" id="MFC0242620.1"/>
    </source>
</evidence>
<keyword evidence="2" id="KW-1185">Reference proteome</keyword>
<dbReference type="Proteomes" id="UP001589775">
    <property type="component" value="Unassembled WGS sequence"/>
</dbReference>
<name>A0ABV6EWN8_9BRAD</name>
<dbReference type="RefSeq" id="WP_378390768.1">
    <property type="nucleotide sequence ID" value="NZ_JBHLWM010000008.1"/>
</dbReference>
<dbReference type="Gene3D" id="3.20.20.70">
    <property type="entry name" value="Aldolase class I"/>
    <property type="match status" value="1"/>
</dbReference>
<dbReference type="EMBL" id="JBHLWM010000008">
    <property type="protein sequence ID" value="MFC0242620.1"/>
    <property type="molecule type" value="Genomic_DNA"/>
</dbReference>
<sequence length="281" mass="30023">MVTGHARRLGRLFDAKSKRTVIVPVDDGMIFGPVAGLQSAANAIRDIADGRPNAVLAFSGIYRQCGAALGEVGWIVNLTASTSQREHTRKRVVGSVKDAQILGADCVAAHINVSSRYEGEMIQQAGLIAEACRANQMPFLVIVYPRREMAGQDDNYDLTKDKSPDEYGRIVAHCARIGMELGADIVKTQYTGVPDTFRRVVEAAYPVPVVVAGGPVVGSAVALKVAKESIDAGAMGISFGRNVFSRWERAAMISALSAIVHDGASVEDALAEWPSLDRLAE</sequence>
<dbReference type="PIRSF" id="PIRSF038992">
    <property type="entry name" value="Aldolase_Ia"/>
    <property type="match status" value="1"/>
</dbReference>
<comment type="caution">
    <text evidence="1">The sequence shown here is derived from an EMBL/GenBank/DDBJ whole genome shotgun (WGS) entry which is preliminary data.</text>
</comment>
<dbReference type="InterPro" id="IPR013785">
    <property type="entry name" value="Aldolase_TIM"/>
</dbReference>
<dbReference type="SMART" id="SM01133">
    <property type="entry name" value="DeoC"/>
    <property type="match status" value="1"/>
</dbReference>